<keyword evidence="2" id="KW-1185">Reference proteome</keyword>
<sequence>MGKGDQHYYLAYYHNYHLKYYTKVENYVFQSPDDHLGFVFTKWE</sequence>
<reference evidence="1" key="1">
    <citation type="journal article" date="2017" name="Nature">
        <title>The sunflower genome provides insights into oil metabolism, flowering and Asterid evolution.</title>
        <authorList>
            <person name="Badouin H."/>
            <person name="Gouzy J."/>
            <person name="Grassa C.J."/>
            <person name="Murat F."/>
            <person name="Staton S.E."/>
            <person name="Cottret L."/>
            <person name="Lelandais-Briere C."/>
            <person name="Owens G.L."/>
            <person name="Carrere S."/>
            <person name="Mayjonade B."/>
            <person name="Legrand L."/>
            <person name="Gill N."/>
            <person name="Kane N.C."/>
            <person name="Bowers J.E."/>
            <person name="Hubner S."/>
            <person name="Bellec A."/>
            <person name="Berard A."/>
            <person name="Berges H."/>
            <person name="Blanchet N."/>
            <person name="Boniface M.C."/>
            <person name="Brunel D."/>
            <person name="Catrice O."/>
            <person name="Chaidir N."/>
            <person name="Claudel C."/>
            <person name="Donnadieu C."/>
            <person name="Faraut T."/>
            <person name="Fievet G."/>
            <person name="Helmstetter N."/>
            <person name="King M."/>
            <person name="Knapp S.J."/>
            <person name="Lai Z."/>
            <person name="Le Paslier M.C."/>
            <person name="Lippi Y."/>
            <person name="Lorenzon L."/>
            <person name="Mandel J.R."/>
            <person name="Marage G."/>
            <person name="Marchand G."/>
            <person name="Marquand E."/>
            <person name="Bret-Mestries E."/>
            <person name="Morien E."/>
            <person name="Nambeesan S."/>
            <person name="Nguyen T."/>
            <person name="Pegot-Espagnet P."/>
            <person name="Pouilly N."/>
            <person name="Raftis F."/>
            <person name="Sallet E."/>
            <person name="Schiex T."/>
            <person name="Thomas J."/>
            <person name="Vandecasteele C."/>
            <person name="Vares D."/>
            <person name="Vear F."/>
            <person name="Vautrin S."/>
            <person name="Crespi M."/>
            <person name="Mangin B."/>
            <person name="Burke J.M."/>
            <person name="Salse J."/>
            <person name="Munos S."/>
            <person name="Vincourt P."/>
            <person name="Rieseberg L.H."/>
            <person name="Langlade N.B."/>
        </authorList>
    </citation>
    <scope>NUCLEOTIDE SEQUENCE</scope>
    <source>
        <tissue evidence="1">Leaves</tissue>
    </source>
</reference>
<gene>
    <name evidence="1" type="ORF">HanXRQr2_Chr12g0523361</name>
</gene>
<evidence type="ECO:0000313" key="1">
    <source>
        <dbReference type="EMBL" id="KAF5776358.1"/>
    </source>
</evidence>
<accession>A0A9K3EMW4</accession>
<dbReference type="AlphaFoldDB" id="A0A9K3EMW4"/>
<protein>
    <submittedName>
        <fullName evidence="1">Uncharacterized protein</fullName>
    </submittedName>
</protein>
<dbReference type="Gramene" id="mRNA:HanXRQr2_Chr12g0523361">
    <property type="protein sequence ID" value="mRNA:HanXRQr2_Chr12g0523361"/>
    <property type="gene ID" value="HanXRQr2_Chr12g0523361"/>
</dbReference>
<evidence type="ECO:0000313" key="2">
    <source>
        <dbReference type="Proteomes" id="UP000215914"/>
    </source>
</evidence>
<dbReference type="EMBL" id="MNCJ02000327">
    <property type="protein sequence ID" value="KAF5776358.1"/>
    <property type="molecule type" value="Genomic_DNA"/>
</dbReference>
<name>A0A9K3EMW4_HELAN</name>
<reference evidence="1" key="2">
    <citation type="submission" date="2020-06" db="EMBL/GenBank/DDBJ databases">
        <title>Helianthus annuus Genome sequencing and assembly Release 2.</title>
        <authorList>
            <person name="Gouzy J."/>
            <person name="Langlade N."/>
            <person name="Munos S."/>
        </authorList>
    </citation>
    <scope>NUCLEOTIDE SEQUENCE</scope>
    <source>
        <tissue evidence="1">Leaves</tissue>
    </source>
</reference>
<comment type="caution">
    <text evidence="1">The sequence shown here is derived from an EMBL/GenBank/DDBJ whole genome shotgun (WGS) entry which is preliminary data.</text>
</comment>
<dbReference type="Proteomes" id="UP000215914">
    <property type="component" value="Unassembled WGS sequence"/>
</dbReference>
<proteinExistence type="predicted"/>
<organism evidence="1 2">
    <name type="scientific">Helianthus annuus</name>
    <name type="common">Common sunflower</name>
    <dbReference type="NCBI Taxonomy" id="4232"/>
    <lineage>
        <taxon>Eukaryota</taxon>
        <taxon>Viridiplantae</taxon>
        <taxon>Streptophyta</taxon>
        <taxon>Embryophyta</taxon>
        <taxon>Tracheophyta</taxon>
        <taxon>Spermatophyta</taxon>
        <taxon>Magnoliopsida</taxon>
        <taxon>eudicotyledons</taxon>
        <taxon>Gunneridae</taxon>
        <taxon>Pentapetalae</taxon>
        <taxon>asterids</taxon>
        <taxon>campanulids</taxon>
        <taxon>Asterales</taxon>
        <taxon>Asteraceae</taxon>
        <taxon>Asteroideae</taxon>
        <taxon>Heliantheae alliance</taxon>
        <taxon>Heliantheae</taxon>
        <taxon>Helianthus</taxon>
    </lineage>
</organism>